<dbReference type="GO" id="GO:0046872">
    <property type="term" value="F:metal ion binding"/>
    <property type="evidence" value="ECO:0007669"/>
    <property type="project" value="UniProtKB-KW"/>
</dbReference>
<dbReference type="Pfam" id="PF13242">
    <property type="entry name" value="Hydrolase_like"/>
    <property type="match status" value="1"/>
</dbReference>
<protein>
    <recommendedName>
        <fullName evidence="6 7">D,D-heptose 1,7-bisphosphate phosphatase</fullName>
        <ecNumber evidence="7">3.1.3.-</ecNumber>
    </recommendedName>
</protein>
<proteinExistence type="inferred from homology"/>
<dbReference type="GO" id="GO:0005975">
    <property type="term" value="P:carbohydrate metabolic process"/>
    <property type="evidence" value="ECO:0007669"/>
    <property type="project" value="InterPro"/>
</dbReference>
<feature type="binding site" evidence="10">
    <location>
        <position position="138"/>
    </location>
    <ligand>
        <name>Mg(2+)</name>
        <dbReference type="ChEBI" id="CHEBI:18420"/>
    </ligand>
</feature>
<dbReference type="GO" id="GO:0005737">
    <property type="term" value="C:cytoplasm"/>
    <property type="evidence" value="ECO:0007669"/>
    <property type="project" value="UniProtKB-SubCell"/>
</dbReference>
<feature type="site" description="Stabilizes the phosphoryl group" evidence="9">
    <location>
        <position position="54"/>
    </location>
</feature>
<dbReference type="CDD" id="cd07503">
    <property type="entry name" value="HAD_HisB-N"/>
    <property type="match status" value="1"/>
</dbReference>
<accession>A0A7W9CGB7</accession>
<dbReference type="RefSeq" id="WP_183211868.1">
    <property type="nucleotide sequence ID" value="NZ_JACHOR010000001.1"/>
</dbReference>
<dbReference type="InterPro" id="IPR006549">
    <property type="entry name" value="HAD-SF_hydro_IIIA"/>
</dbReference>
<dbReference type="EMBL" id="JACHOR010000001">
    <property type="protein sequence ID" value="MBB5744918.1"/>
    <property type="molecule type" value="Genomic_DNA"/>
</dbReference>
<evidence type="ECO:0000256" key="4">
    <source>
        <dbReference type="ARBA" id="ARBA00022801"/>
    </source>
</evidence>
<feature type="binding site" evidence="10">
    <location>
        <position position="12"/>
    </location>
    <ligand>
        <name>Mg(2+)</name>
        <dbReference type="ChEBI" id="CHEBI:18420"/>
    </ligand>
</feature>
<dbReference type="PANTHER" id="PTHR42891">
    <property type="entry name" value="D-GLYCERO-BETA-D-MANNO-HEPTOSE-1,7-BISPHOSPHATE 7-PHOSPHATASE"/>
    <property type="match status" value="1"/>
</dbReference>
<dbReference type="InterPro" id="IPR036412">
    <property type="entry name" value="HAD-like_sf"/>
</dbReference>
<dbReference type="AlphaFoldDB" id="A0A7W9CGB7"/>
<evidence type="ECO:0000256" key="9">
    <source>
        <dbReference type="PIRSR" id="PIRSR004682-3"/>
    </source>
</evidence>
<organism evidence="11 12">
    <name type="scientific">Brevundimonas variabilis</name>
    <dbReference type="NCBI Taxonomy" id="74312"/>
    <lineage>
        <taxon>Bacteria</taxon>
        <taxon>Pseudomonadati</taxon>
        <taxon>Pseudomonadota</taxon>
        <taxon>Alphaproteobacteria</taxon>
        <taxon>Caulobacterales</taxon>
        <taxon>Caulobacteraceae</taxon>
        <taxon>Brevundimonas</taxon>
    </lineage>
</organism>
<feature type="binding site" evidence="10">
    <location>
        <position position="93"/>
    </location>
    <ligand>
        <name>Zn(2+)</name>
        <dbReference type="ChEBI" id="CHEBI:29105"/>
    </ligand>
</feature>
<evidence type="ECO:0000256" key="10">
    <source>
        <dbReference type="PIRSR" id="PIRSR004682-4"/>
    </source>
</evidence>
<dbReference type="PANTHER" id="PTHR42891:SF1">
    <property type="entry name" value="D-GLYCERO-BETA-D-MANNO-HEPTOSE-1,7-BISPHOSPHATE 7-PHOSPHATASE"/>
    <property type="match status" value="1"/>
</dbReference>
<feature type="active site" description="Proton donor" evidence="8">
    <location>
        <position position="14"/>
    </location>
</feature>
<evidence type="ECO:0000256" key="3">
    <source>
        <dbReference type="ARBA" id="ARBA00022723"/>
    </source>
</evidence>
<keyword evidence="4 7" id="KW-0378">Hydrolase</keyword>
<keyword evidence="2 7" id="KW-0963">Cytoplasm</keyword>
<keyword evidence="10" id="KW-0862">Zinc</keyword>
<dbReference type="NCBIfam" id="TIGR01662">
    <property type="entry name" value="HAD-SF-IIIA"/>
    <property type="match status" value="1"/>
</dbReference>
<dbReference type="InterPro" id="IPR023214">
    <property type="entry name" value="HAD_sf"/>
</dbReference>
<feature type="active site" description="Nucleophile" evidence="8">
    <location>
        <position position="12"/>
    </location>
</feature>
<dbReference type="SUPFAM" id="SSF56784">
    <property type="entry name" value="HAD-like"/>
    <property type="match status" value="1"/>
</dbReference>
<evidence type="ECO:0000256" key="7">
    <source>
        <dbReference type="PIRNR" id="PIRNR004682"/>
    </source>
</evidence>
<keyword evidence="10" id="KW-0460">Magnesium</keyword>
<evidence type="ECO:0000256" key="6">
    <source>
        <dbReference type="ARBA" id="ARBA00031828"/>
    </source>
</evidence>
<dbReference type="InterPro" id="IPR006543">
    <property type="entry name" value="Histidinol-phos"/>
</dbReference>
<name>A0A7W9CGB7_9CAUL</name>
<feature type="binding site" evidence="10">
    <location>
        <position position="14"/>
    </location>
    <ligand>
        <name>Mg(2+)</name>
        <dbReference type="ChEBI" id="CHEBI:18420"/>
    </ligand>
</feature>
<evidence type="ECO:0000313" key="11">
    <source>
        <dbReference type="EMBL" id="MBB5744918.1"/>
    </source>
</evidence>
<comment type="cofactor">
    <cofactor evidence="10">
        <name>Zn(2+)</name>
        <dbReference type="ChEBI" id="CHEBI:29105"/>
    </cofactor>
</comment>
<dbReference type="EC" id="3.1.3.-" evidence="7"/>
<reference evidence="11 12" key="1">
    <citation type="submission" date="2020-08" db="EMBL/GenBank/DDBJ databases">
        <title>Genomic Encyclopedia of Type Strains, Phase IV (KMG-IV): sequencing the most valuable type-strain genomes for metagenomic binning, comparative biology and taxonomic classification.</title>
        <authorList>
            <person name="Goeker M."/>
        </authorList>
    </citation>
    <scope>NUCLEOTIDE SEQUENCE [LARGE SCALE GENOMIC DNA]</scope>
    <source>
        <strain evidence="11 12">DSM 4737</strain>
    </source>
</reference>
<keyword evidence="3 10" id="KW-0479">Metal-binding</keyword>
<comment type="cofactor">
    <cofactor evidence="10">
        <name>Mg(2+)</name>
        <dbReference type="ChEBI" id="CHEBI:18420"/>
    </cofactor>
</comment>
<evidence type="ECO:0000256" key="8">
    <source>
        <dbReference type="PIRSR" id="PIRSR004682-1"/>
    </source>
</evidence>
<evidence type="ECO:0000313" key="12">
    <source>
        <dbReference type="Proteomes" id="UP000545037"/>
    </source>
</evidence>
<evidence type="ECO:0000256" key="2">
    <source>
        <dbReference type="ARBA" id="ARBA00022490"/>
    </source>
</evidence>
<comment type="caution">
    <text evidence="11">The sequence shown here is derived from an EMBL/GenBank/DDBJ whole genome shotgun (WGS) entry which is preliminary data.</text>
</comment>
<feature type="site" description="Stabilizes the phosphoryl group" evidence="9">
    <location>
        <position position="113"/>
    </location>
</feature>
<dbReference type="Gene3D" id="3.40.50.1000">
    <property type="entry name" value="HAD superfamily/HAD-like"/>
    <property type="match status" value="1"/>
</dbReference>
<comment type="subcellular location">
    <subcellularLocation>
        <location evidence="1 7">Cytoplasm</location>
    </subcellularLocation>
</comment>
<evidence type="ECO:0000256" key="1">
    <source>
        <dbReference type="ARBA" id="ARBA00004496"/>
    </source>
</evidence>
<comment type="similarity">
    <text evidence="7">Belongs to the gmhB family.</text>
</comment>
<gene>
    <name evidence="11" type="ORF">GGR13_000490</name>
</gene>
<dbReference type="Proteomes" id="UP000545037">
    <property type="component" value="Unassembled WGS sequence"/>
</dbReference>
<evidence type="ECO:0000256" key="5">
    <source>
        <dbReference type="ARBA" id="ARBA00023277"/>
    </source>
</evidence>
<dbReference type="NCBIfam" id="TIGR01656">
    <property type="entry name" value="Histidinol-ppas"/>
    <property type="match status" value="1"/>
</dbReference>
<keyword evidence="5 7" id="KW-0119">Carbohydrate metabolism</keyword>
<keyword evidence="12" id="KW-1185">Reference proteome</keyword>
<feature type="site" description="Contributes to substrate recognition" evidence="9">
    <location>
        <position position="112"/>
    </location>
</feature>
<dbReference type="InterPro" id="IPR004446">
    <property type="entry name" value="Heptose_bisP_phosphatase"/>
</dbReference>
<dbReference type="PIRSF" id="PIRSF004682">
    <property type="entry name" value="GmhB"/>
    <property type="match status" value="1"/>
</dbReference>
<dbReference type="GO" id="GO:0016791">
    <property type="term" value="F:phosphatase activity"/>
    <property type="evidence" value="ECO:0007669"/>
    <property type="project" value="InterPro"/>
</dbReference>
<sequence>MTPSSRPAVFLDRDGVLIEDSGYPHRPEDLVLISGAARAVAAIHAAGALAIIVTNQSGVGRGLFSLEQMEAFNALLVERLAAEGGRIDAVYACPFHAEAVETRFRHPDHPDRKPNPGMILRAARDHGVDLSRSHLVGDRDSDLEAARRAGVVGHLFTGGDLSEFVGDRIASHFVA</sequence>